<dbReference type="Gene3D" id="3.20.20.80">
    <property type="entry name" value="Glycosidases"/>
    <property type="match status" value="2"/>
</dbReference>
<name>A0AAV1HWK4_9CHLO</name>
<dbReference type="EMBL" id="CAUYUE010000002">
    <property type="protein sequence ID" value="CAK0738911.1"/>
    <property type="molecule type" value="Genomic_DNA"/>
</dbReference>
<feature type="signal peptide" evidence="2">
    <location>
        <begin position="1"/>
        <end position="18"/>
    </location>
</feature>
<feature type="compositionally biased region" description="Pro residues" evidence="1">
    <location>
        <begin position="351"/>
        <end position="423"/>
    </location>
</feature>
<dbReference type="GO" id="GO:0071966">
    <property type="term" value="P:fungal-type cell wall polysaccharide metabolic process"/>
    <property type="evidence" value="ECO:0007669"/>
    <property type="project" value="TreeGrafter"/>
</dbReference>
<evidence type="ECO:0000313" key="5">
    <source>
        <dbReference type="Proteomes" id="UP001314263"/>
    </source>
</evidence>
<dbReference type="InterPro" id="IPR017853">
    <property type="entry name" value="GH"/>
</dbReference>
<evidence type="ECO:0000256" key="2">
    <source>
        <dbReference type="SAM" id="SignalP"/>
    </source>
</evidence>
<dbReference type="Proteomes" id="UP001314263">
    <property type="component" value="Unassembled WGS sequence"/>
</dbReference>
<dbReference type="PANTHER" id="PTHR34154:SF3">
    <property type="entry name" value="ALKALI-SENSITIVE LINKAGE PROTEIN 1"/>
    <property type="match status" value="1"/>
</dbReference>
<sequence>MATGLLLLLAMLALGADALTPRTYDLVQLAIEANPQAWETFLDNVPPHTAGELMWMQWNWKNSTDGKTCTYQQQHPGAEANASHAQAQLSVVESSAPYASVTNSAKKGAGVWYFSGATNAIRNSGVGWVYDWTSTPYGQALTIPSGIEFVPQVWGAKDVFYDNLNACKQVGNVILGFHEPDLSSGASMSVQTAVSLWYQLQNTGLPLGSPAVASNAATPGSWLDQFMTQVQSRGLRVDFIALHWSGSNFDTSTAVSQLQQYIQAVHTRYQLPIWLTQVSLGDFGTNVFPTDAQLTSFINAAVPMLEATSYVARYAWFALPPYKALGLSDGSSGGTLTPVGRAYAAAGAAAPPSPTPSPPAPTSPPASPPVTPAPTTPAPTTPAPTTPVPTTPAPTTPAPTTPAPTSPPPGTTAAPGGPPPSTTPAPTTQSPAAAAHAKKGVASWSFSGQATALRDVNVTWVYDWGASPDTQGLTVPSGVEFVPLIRDASDVTTSNLDTAKASGTTLLGFNEPNLASQGNVTVEQAIKFWPMLEATGMRLGSPAVSPGAEGTWLAQFMTAAANASYRVDFIAVHWYSTNFADPASDVQALLADLQSIYNTYQKPLWLTEFAQIAFGATPMFPTYDQQLAFMSAAVPALEAVTYLERFAWYALFPDQMYSNNTAALYDNGGSPTPAGTLYATF</sequence>
<feature type="chain" id="PRO_5043370725" description="Asl1-like glycosyl hydrolase catalytic domain-containing protein" evidence="2">
    <location>
        <begin position="19"/>
        <end position="681"/>
    </location>
</feature>
<comment type="caution">
    <text evidence="4">The sequence shown here is derived from an EMBL/GenBank/DDBJ whole genome shotgun (WGS) entry which is preliminary data.</text>
</comment>
<accession>A0AAV1HWK4</accession>
<gene>
    <name evidence="4" type="ORF">CVIRNUC_001110</name>
</gene>
<dbReference type="Pfam" id="PF11790">
    <property type="entry name" value="Glyco_hydro_cc"/>
    <property type="match status" value="2"/>
</dbReference>
<dbReference type="AlphaFoldDB" id="A0AAV1HWK4"/>
<feature type="domain" description="Asl1-like glycosyl hydrolase catalytic" evidence="3">
    <location>
        <begin position="454"/>
        <end position="678"/>
    </location>
</feature>
<dbReference type="PRINTS" id="PR01217">
    <property type="entry name" value="PRICHEXTENSN"/>
</dbReference>
<keyword evidence="2" id="KW-0732">Signal</keyword>
<evidence type="ECO:0000259" key="3">
    <source>
        <dbReference type="Pfam" id="PF11790"/>
    </source>
</evidence>
<reference evidence="4 5" key="1">
    <citation type="submission" date="2023-10" db="EMBL/GenBank/DDBJ databases">
        <authorList>
            <person name="Maclean D."/>
            <person name="Macfadyen A."/>
        </authorList>
    </citation>
    <scope>NUCLEOTIDE SEQUENCE [LARGE SCALE GENOMIC DNA]</scope>
</reference>
<dbReference type="SUPFAM" id="SSF51445">
    <property type="entry name" value="(Trans)glycosidases"/>
    <property type="match status" value="2"/>
</dbReference>
<feature type="compositionally biased region" description="Low complexity" evidence="1">
    <location>
        <begin position="424"/>
        <end position="435"/>
    </location>
</feature>
<protein>
    <recommendedName>
        <fullName evidence="3">Asl1-like glycosyl hydrolase catalytic domain-containing protein</fullName>
    </recommendedName>
</protein>
<dbReference type="InterPro" id="IPR053183">
    <property type="entry name" value="ASL1"/>
</dbReference>
<dbReference type="InterPro" id="IPR024655">
    <property type="entry name" value="Asl1_glyco_hydro_catalytic"/>
</dbReference>
<keyword evidence="5" id="KW-1185">Reference proteome</keyword>
<feature type="region of interest" description="Disordered" evidence="1">
    <location>
        <begin position="347"/>
        <end position="436"/>
    </location>
</feature>
<dbReference type="PANTHER" id="PTHR34154">
    <property type="entry name" value="ALKALI-SENSITIVE LINKAGE PROTEIN 1"/>
    <property type="match status" value="1"/>
</dbReference>
<organism evidence="4 5">
    <name type="scientific">Coccomyxa viridis</name>
    <dbReference type="NCBI Taxonomy" id="1274662"/>
    <lineage>
        <taxon>Eukaryota</taxon>
        <taxon>Viridiplantae</taxon>
        <taxon>Chlorophyta</taxon>
        <taxon>core chlorophytes</taxon>
        <taxon>Trebouxiophyceae</taxon>
        <taxon>Trebouxiophyceae incertae sedis</taxon>
        <taxon>Coccomyxaceae</taxon>
        <taxon>Coccomyxa</taxon>
    </lineage>
</organism>
<feature type="domain" description="Asl1-like glycosyl hydrolase catalytic" evidence="3">
    <location>
        <begin position="119"/>
        <end position="343"/>
    </location>
</feature>
<proteinExistence type="predicted"/>
<evidence type="ECO:0000256" key="1">
    <source>
        <dbReference type="SAM" id="MobiDB-lite"/>
    </source>
</evidence>
<evidence type="ECO:0000313" key="4">
    <source>
        <dbReference type="EMBL" id="CAK0738911.1"/>
    </source>
</evidence>